<protein>
    <submittedName>
        <fullName evidence="2">CLUMA_CG019183, isoform A</fullName>
    </submittedName>
</protein>
<dbReference type="Proteomes" id="UP000183832">
    <property type="component" value="Unassembled WGS sequence"/>
</dbReference>
<feature type="compositionally biased region" description="Polar residues" evidence="1">
    <location>
        <begin position="167"/>
        <end position="177"/>
    </location>
</feature>
<feature type="compositionally biased region" description="Low complexity" evidence="1">
    <location>
        <begin position="232"/>
        <end position="251"/>
    </location>
</feature>
<feature type="compositionally biased region" description="Basic and acidic residues" evidence="1">
    <location>
        <begin position="157"/>
        <end position="166"/>
    </location>
</feature>
<feature type="region of interest" description="Disordered" evidence="1">
    <location>
        <begin position="232"/>
        <end position="266"/>
    </location>
</feature>
<accession>A0A1J1J0T2</accession>
<dbReference type="AlphaFoldDB" id="A0A1J1J0T2"/>
<reference evidence="2 3" key="1">
    <citation type="submission" date="2015-04" db="EMBL/GenBank/DDBJ databases">
        <authorList>
            <person name="Syromyatnikov M.Y."/>
            <person name="Popov V.N."/>
        </authorList>
    </citation>
    <scope>NUCLEOTIDE SEQUENCE [LARGE SCALE GENOMIC DNA]</scope>
</reference>
<feature type="region of interest" description="Disordered" evidence="1">
    <location>
        <begin position="152"/>
        <end position="186"/>
    </location>
</feature>
<evidence type="ECO:0000313" key="2">
    <source>
        <dbReference type="EMBL" id="CRL05944.1"/>
    </source>
</evidence>
<proteinExistence type="predicted"/>
<organism evidence="2 3">
    <name type="scientific">Clunio marinus</name>
    <dbReference type="NCBI Taxonomy" id="568069"/>
    <lineage>
        <taxon>Eukaryota</taxon>
        <taxon>Metazoa</taxon>
        <taxon>Ecdysozoa</taxon>
        <taxon>Arthropoda</taxon>
        <taxon>Hexapoda</taxon>
        <taxon>Insecta</taxon>
        <taxon>Pterygota</taxon>
        <taxon>Neoptera</taxon>
        <taxon>Endopterygota</taxon>
        <taxon>Diptera</taxon>
        <taxon>Nematocera</taxon>
        <taxon>Chironomoidea</taxon>
        <taxon>Chironomidae</taxon>
        <taxon>Clunio</taxon>
    </lineage>
</organism>
<dbReference type="EMBL" id="CVRI01000066">
    <property type="protein sequence ID" value="CRL05944.1"/>
    <property type="molecule type" value="Genomic_DNA"/>
</dbReference>
<evidence type="ECO:0000256" key="1">
    <source>
        <dbReference type="SAM" id="MobiDB-lite"/>
    </source>
</evidence>
<evidence type="ECO:0000313" key="3">
    <source>
        <dbReference type="Proteomes" id="UP000183832"/>
    </source>
</evidence>
<name>A0A1J1J0T2_9DIPT</name>
<gene>
    <name evidence="2" type="ORF">CLUMA_CG019183</name>
</gene>
<sequence length="386" mass="42939">MSNAKVLNCSTSIRHPTTTATIRGAGDYNLRQTTNVNRQNSFKHKTMANEMIGEKTTTTTTTATQKVKEIKKLNANNLSPLNSPQLIRSTRARVAENNGWNNSIKVKSSCSSGSNSVESIVPKYQIATNASVLSQKRSYLNQTTTVNKLTNKTMNMRNDKSKKEINENSSTQKSIENGSLKKKTVSPATAKKLLKSTFPSSSSPTKAFSAKFPNGLPFENEFYHYRKNNHRSSVASDSTTSNNSSDDFANNQRLSNSPYQDEFRRNPSNDALYVDFTLKSFERFDSDEEKCKKKIINKSTTLSTKTKYILTDKNCFYEIETSKSSNSSIKSNESQQQVVDFMTAQTSKRVERNAGDAASGVVYVTSANIFPKCNRPQTDNGIGQAE</sequence>
<keyword evidence="3" id="KW-1185">Reference proteome</keyword>